<protein>
    <submittedName>
        <fullName evidence="1">Uncharacterized protein</fullName>
    </submittedName>
</protein>
<evidence type="ECO:0000313" key="2">
    <source>
        <dbReference type="Proteomes" id="UP000053144"/>
    </source>
</evidence>
<gene>
    <name evidence="1" type="ORF">LR48_Vigan231s001400</name>
</gene>
<sequence length="154" mass="17564">MKDNQPKTNIIGIKVRLNGSKETKTHLEKQCRGEKSREGRRRSARNCVSRVSLLCKSRLEPSVSWAVYIQEFRYADLLCEWIRIASHLGEMLSAKAFAQRMGALSSWDAMRGVWICYKSQFIRISSLTAMRMVLRGESLSEDSHSKLGHCAISL</sequence>
<evidence type="ECO:0000313" key="1">
    <source>
        <dbReference type="EMBL" id="KOM26109.1"/>
    </source>
</evidence>
<accession>A0A0L9T7M9</accession>
<organism evidence="1 2">
    <name type="scientific">Phaseolus angularis</name>
    <name type="common">Azuki bean</name>
    <name type="synonym">Vigna angularis</name>
    <dbReference type="NCBI Taxonomy" id="3914"/>
    <lineage>
        <taxon>Eukaryota</taxon>
        <taxon>Viridiplantae</taxon>
        <taxon>Streptophyta</taxon>
        <taxon>Embryophyta</taxon>
        <taxon>Tracheophyta</taxon>
        <taxon>Spermatophyta</taxon>
        <taxon>Magnoliopsida</taxon>
        <taxon>eudicotyledons</taxon>
        <taxon>Gunneridae</taxon>
        <taxon>Pentapetalae</taxon>
        <taxon>rosids</taxon>
        <taxon>fabids</taxon>
        <taxon>Fabales</taxon>
        <taxon>Fabaceae</taxon>
        <taxon>Papilionoideae</taxon>
        <taxon>50 kb inversion clade</taxon>
        <taxon>NPAAA clade</taxon>
        <taxon>indigoferoid/millettioid clade</taxon>
        <taxon>Phaseoleae</taxon>
        <taxon>Vigna</taxon>
    </lineage>
</organism>
<dbReference type="Proteomes" id="UP000053144">
    <property type="component" value="Unassembled WGS sequence"/>
</dbReference>
<proteinExistence type="predicted"/>
<dbReference type="AlphaFoldDB" id="A0A0L9T7M9"/>
<dbReference type="EMBL" id="KQ258305">
    <property type="protein sequence ID" value="KOM26109.1"/>
    <property type="molecule type" value="Genomic_DNA"/>
</dbReference>
<reference evidence="2" key="1">
    <citation type="journal article" date="2015" name="Proc. Natl. Acad. Sci. U.S.A.">
        <title>Genome sequencing of adzuki bean (Vigna angularis) provides insight into high starch and low fat accumulation and domestication.</title>
        <authorList>
            <person name="Yang K."/>
            <person name="Tian Z."/>
            <person name="Chen C."/>
            <person name="Luo L."/>
            <person name="Zhao B."/>
            <person name="Wang Z."/>
            <person name="Yu L."/>
            <person name="Li Y."/>
            <person name="Sun Y."/>
            <person name="Li W."/>
            <person name="Chen Y."/>
            <person name="Li Y."/>
            <person name="Zhang Y."/>
            <person name="Ai D."/>
            <person name="Zhao J."/>
            <person name="Shang C."/>
            <person name="Ma Y."/>
            <person name="Wu B."/>
            <person name="Wang M."/>
            <person name="Gao L."/>
            <person name="Sun D."/>
            <person name="Zhang P."/>
            <person name="Guo F."/>
            <person name="Wang W."/>
            <person name="Li Y."/>
            <person name="Wang J."/>
            <person name="Varshney R.K."/>
            <person name="Wang J."/>
            <person name="Ling H.Q."/>
            <person name="Wan P."/>
        </authorList>
    </citation>
    <scope>NUCLEOTIDE SEQUENCE</scope>
    <source>
        <strain evidence="2">cv. Jingnong 6</strain>
    </source>
</reference>
<name>A0A0L9T7M9_PHAAN</name>
<dbReference type="Gramene" id="KOM26109">
    <property type="protein sequence ID" value="KOM26109"/>
    <property type="gene ID" value="LR48_Vigan231s001400"/>
</dbReference>